<evidence type="ECO:0008006" key="6">
    <source>
        <dbReference type="Google" id="ProtNLM"/>
    </source>
</evidence>
<dbReference type="InterPro" id="IPR017949">
    <property type="entry name" value="Thaumatin_CS"/>
</dbReference>
<reference evidence="4" key="1">
    <citation type="submission" date="2019-10" db="EMBL/GenBank/DDBJ databases">
        <authorList>
            <person name="Zhang R."/>
            <person name="Pan Y."/>
            <person name="Wang J."/>
            <person name="Ma R."/>
            <person name="Yu S."/>
        </authorList>
    </citation>
    <scope>NUCLEOTIDE SEQUENCE</scope>
    <source>
        <strain evidence="4">LA-IB0</strain>
        <tissue evidence="4">Leaf</tissue>
    </source>
</reference>
<keyword evidence="1 3" id="KW-0732">Signal</keyword>
<feature type="chain" id="PRO_5043820863" description="Thaumatin-like protein" evidence="3">
    <location>
        <begin position="21"/>
        <end position="109"/>
    </location>
</feature>
<name>A0AAV6XNZ5_9LAMI</name>
<keyword evidence="2" id="KW-1015">Disulfide bond</keyword>
<evidence type="ECO:0000256" key="3">
    <source>
        <dbReference type="SAM" id="SignalP"/>
    </source>
</evidence>
<feature type="signal peptide" evidence="3">
    <location>
        <begin position="1"/>
        <end position="20"/>
    </location>
</feature>
<dbReference type="InterPro" id="IPR001938">
    <property type="entry name" value="Thaumatin"/>
</dbReference>
<dbReference type="Gene3D" id="2.60.110.10">
    <property type="entry name" value="Thaumatin"/>
    <property type="match status" value="1"/>
</dbReference>
<dbReference type="SUPFAM" id="SSF49870">
    <property type="entry name" value="Osmotin, thaumatin-like protein"/>
    <property type="match status" value="1"/>
</dbReference>
<dbReference type="PROSITE" id="PS51367">
    <property type="entry name" value="THAUMATIN_2"/>
    <property type="match status" value="1"/>
</dbReference>
<evidence type="ECO:0000313" key="4">
    <source>
        <dbReference type="EMBL" id="KAG8382276.1"/>
    </source>
</evidence>
<dbReference type="PANTHER" id="PTHR31048">
    <property type="entry name" value="OS03G0233200 PROTEIN"/>
    <property type="match status" value="1"/>
</dbReference>
<evidence type="ECO:0000256" key="1">
    <source>
        <dbReference type="ARBA" id="ARBA00022729"/>
    </source>
</evidence>
<dbReference type="PIRSF" id="PIRSF002703">
    <property type="entry name" value="Thaumatin"/>
    <property type="match status" value="1"/>
</dbReference>
<dbReference type="AlphaFoldDB" id="A0AAV6XNZ5"/>
<dbReference type="InterPro" id="IPR037176">
    <property type="entry name" value="Osmotin/thaumatin-like_sf"/>
</dbReference>
<dbReference type="Pfam" id="PF00314">
    <property type="entry name" value="Thaumatin"/>
    <property type="match status" value="1"/>
</dbReference>
<evidence type="ECO:0000313" key="5">
    <source>
        <dbReference type="Proteomes" id="UP000826271"/>
    </source>
</evidence>
<keyword evidence="5" id="KW-1185">Reference proteome</keyword>
<evidence type="ECO:0000256" key="2">
    <source>
        <dbReference type="PIRSR" id="PIRSR002703-1"/>
    </source>
</evidence>
<protein>
    <recommendedName>
        <fullName evidence="6">Thaumatin-like protein</fullName>
    </recommendedName>
</protein>
<dbReference type="Proteomes" id="UP000826271">
    <property type="component" value="Unassembled WGS sequence"/>
</dbReference>
<feature type="disulfide bond" evidence="2">
    <location>
        <begin position="70"/>
        <end position="80"/>
    </location>
</feature>
<organism evidence="4 5">
    <name type="scientific">Buddleja alternifolia</name>
    <dbReference type="NCBI Taxonomy" id="168488"/>
    <lineage>
        <taxon>Eukaryota</taxon>
        <taxon>Viridiplantae</taxon>
        <taxon>Streptophyta</taxon>
        <taxon>Embryophyta</taxon>
        <taxon>Tracheophyta</taxon>
        <taxon>Spermatophyta</taxon>
        <taxon>Magnoliopsida</taxon>
        <taxon>eudicotyledons</taxon>
        <taxon>Gunneridae</taxon>
        <taxon>Pentapetalae</taxon>
        <taxon>asterids</taxon>
        <taxon>lamiids</taxon>
        <taxon>Lamiales</taxon>
        <taxon>Scrophulariaceae</taxon>
        <taxon>Buddlejeae</taxon>
        <taxon>Buddleja</taxon>
    </lineage>
</organism>
<dbReference type="PROSITE" id="PS00316">
    <property type="entry name" value="THAUMATIN_1"/>
    <property type="match status" value="1"/>
</dbReference>
<sequence>MSLLFLSCILSISFFTSTHAAIFDVTNRCSYTVWATASPSGGRRLDPGQTWQVNVAPGTIKARIWARTNCNFNGSGRGQCETGDCNSQLECQGYGRPPLGRVMADHPRP</sequence>
<gene>
    <name evidence="4" type="ORF">BUALT_Bualt05G0059900</name>
</gene>
<comment type="caution">
    <text evidence="4">The sequence shown here is derived from an EMBL/GenBank/DDBJ whole genome shotgun (WGS) entry which is preliminary data.</text>
</comment>
<proteinExistence type="predicted"/>
<dbReference type="SMART" id="SM00205">
    <property type="entry name" value="THN"/>
    <property type="match status" value="1"/>
</dbReference>
<feature type="disulfide bond" evidence="2">
    <location>
        <begin position="85"/>
        <end position="91"/>
    </location>
</feature>
<dbReference type="EMBL" id="WHWC01000005">
    <property type="protein sequence ID" value="KAG8382276.1"/>
    <property type="molecule type" value="Genomic_DNA"/>
</dbReference>
<dbReference type="PRINTS" id="PR00347">
    <property type="entry name" value="THAUMATIN"/>
</dbReference>
<accession>A0AAV6XNZ5</accession>